<sequence length="100" mass="11226">MRKVVLLTLMAVATSLPANAMSRYDATSHTCVKIQAILKLEGAVVLRYPSPRDYKLTLYETYASDSGQCEYGQFAKPSWVPSQDKKRCRVRVCADQASDY</sequence>
<dbReference type="Proteomes" id="UP001196509">
    <property type="component" value="Unassembled WGS sequence"/>
</dbReference>
<protein>
    <submittedName>
        <fullName evidence="2">Uncharacterized protein</fullName>
    </submittedName>
</protein>
<feature type="chain" id="PRO_5041922730" evidence="1">
    <location>
        <begin position="21"/>
        <end position="100"/>
    </location>
</feature>
<comment type="caution">
    <text evidence="2">The sequence shown here is derived from an EMBL/GenBank/DDBJ whole genome shotgun (WGS) entry which is preliminary data.</text>
</comment>
<name>A0AAE3D021_9HYPH</name>
<dbReference type="AlphaFoldDB" id="A0AAE3D021"/>
<reference evidence="2" key="1">
    <citation type="submission" date="2021-08" db="EMBL/GenBank/DDBJ databases">
        <title>Hoeflea bacterium WL0058 sp. nov., isolated from the sediment.</title>
        <authorList>
            <person name="Wang L."/>
            <person name="Zhang D."/>
        </authorList>
    </citation>
    <scope>NUCLEOTIDE SEQUENCE</scope>
    <source>
        <strain evidence="2">WL0058</strain>
    </source>
</reference>
<accession>A0AAE3D021</accession>
<evidence type="ECO:0000313" key="3">
    <source>
        <dbReference type="Proteomes" id="UP001196509"/>
    </source>
</evidence>
<organism evidence="2 3">
    <name type="scientific">Flavimaribacter sediminis</name>
    <dbReference type="NCBI Taxonomy" id="2865987"/>
    <lineage>
        <taxon>Bacteria</taxon>
        <taxon>Pseudomonadati</taxon>
        <taxon>Pseudomonadota</taxon>
        <taxon>Alphaproteobacteria</taxon>
        <taxon>Hyphomicrobiales</taxon>
        <taxon>Rhizobiaceae</taxon>
        <taxon>Flavimaribacter</taxon>
    </lineage>
</organism>
<dbReference type="RefSeq" id="WP_220227223.1">
    <property type="nucleotide sequence ID" value="NZ_JAICBX010000001.1"/>
</dbReference>
<proteinExistence type="predicted"/>
<feature type="signal peptide" evidence="1">
    <location>
        <begin position="1"/>
        <end position="20"/>
    </location>
</feature>
<dbReference type="EMBL" id="JAICBX010000001">
    <property type="protein sequence ID" value="MBW8636547.1"/>
    <property type="molecule type" value="Genomic_DNA"/>
</dbReference>
<keyword evidence="1" id="KW-0732">Signal</keyword>
<keyword evidence="3" id="KW-1185">Reference proteome</keyword>
<evidence type="ECO:0000256" key="1">
    <source>
        <dbReference type="SAM" id="SignalP"/>
    </source>
</evidence>
<gene>
    <name evidence="2" type="ORF">K1W69_05030</name>
</gene>
<evidence type="ECO:0000313" key="2">
    <source>
        <dbReference type="EMBL" id="MBW8636547.1"/>
    </source>
</evidence>